<dbReference type="EMBL" id="JADBEB010000001">
    <property type="protein sequence ID" value="MBE1488834.1"/>
    <property type="molecule type" value="Genomic_DNA"/>
</dbReference>
<name>A0A927R6V4_9ACTN</name>
<gene>
    <name evidence="2" type="ORF">H4W31_004472</name>
</gene>
<proteinExistence type="predicted"/>
<reference evidence="2" key="1">
    <citation type="submission" date="2020-10" db="EMBL/GenBank/DDBJ databases">
        <title>Sequencing the genomes of 1000 actinobacteria strains.</title>
        <authorList>
            <person name="Klenk H.-P."/>
        </authorList>
    </citation>
    <scope>NUCLEOTIDE SEQUENCE</scope>
    <source>
        <strain evidence="2">DSM 46832</strain>
    </source>
</reference>
<evidence type="ECO:0000313" key="2">
    <source>
        <dbReference type="EMBL" id="MBE1488834.1"/>
    </source>
</evidence>
<evidence type="ECO:0000256" key="1">
    <source>
        <dbReference type="SAM" id="Phobius"/>
    </source>
</evidence>
<dbReference type="Proteomes" id="UP000649753">
    <property type="component" value="Unassembled WGS sequence"/>
</dbReference>
<evidence type="ECO:0000313" key="3">
    <source>
        <dbReference type="Proteomes" id="UP000649753"/>
    </source>
</evidence>
<keyword evidence="1" id="KW-0472">Membrane</keyword>
<comment type="caution">
    <text evidence="2">The sequence shown here is derived from an EMBL/GenBank/DDBJ whole genome shotgun (WGS) entry which is preliminary data.</text>
</comment>
<keyword evidence="1" id="KW-0812">Transmembrane</keyword>
<sequence length="58" mass="6351">MEPSTSPARQHLAELPYRLLAAEDTSWYDIPAVRLLGVVLGTLLLIAALRSMFGRGGR</sequence>
<organism evidence="2 3">
    <name type="scientific">Plantactinospora soyae</name>
    <dbReference type="NCBI Taxonomy" id="1544732"/>
    <lineage>
        <taxon>Bacteria</taxon>
        <taxon>Bacillati</taxon>
        <taxon>Actinomycetota</taxon>
        <taxon>Actinomycetes</taxon>
        <taxon>Micromonosporales</taxon>
        <taxon>Micromonosporaceae</taxon>
        <taxon>Plantactinospora</taxon>
    </lineage>
</organism>
<feature type="transmembrane region" description="Helical" evidence="1">
    <location>
        <begin position="32"/>
        <end position="53"/>
    </location>
</feature>
<accession>A0A927R6V4</accession>
<protein>
    <submittedName>
        <fullName evidence="2">Uncharacterized protein</fullName>
    </submittedName>
</protein>
<keyword evidence="3" id="KW-1185">Reference proteome</keyword>
<keyword evidence="1" id="KW-1133">Transmembrane helix</keyword>
<dbReference type="RefSeq" id="WP_192772829.1">
    <property type="nucleotide sequence ID" value="NZ_JADBEB010000001.1"/>
</dbReference>
<dbReference type="AlphaFoldDB" id="A0A927R6V4"/>